<dbReference type="OrthoDB" id="9451547at2759"/>
<dbReference type="EMBL" id="HF935497">
    <property type="protein sequence ID" value="CCX30874.1"/>
    <property type="molecule type" value="Genomic_DNA"/>
</dbReference>
<keyword evidence="2" id="KW-1185">Reference proteome</keyword>
<accession>U4LFJ9</accession>
<dbReference type="Proteomes" id="UP000018144">
    <property type="component" value="Unassembled WGS sequence"/>
</dbReference>
<dbReference type="PANTHER" id="PTHR35043:SF7">
    <property type="entry name" value="TRANSCRIPTION FACTOR DOMAIN-CONTAINING PROTEIN"/>
    <property type="match status" value="1"/>
</dbReference>
<evidence type="ECO:0000313" key="2">
    <source>
        <dbReference type="Proteomes" id="UP000018144"/>
    </source>
</evidence>
<organism evidence="1 2">
    <name type="scientific">Pyronema omphalodes (strain CBS 100304)</name>
    <name type="common">Pyronema confluens</name>
    <dbReference type="NCBI Taxonomy" id="1076935"/>
    <lineage>
        <taxon>Eukaryota</taxon>
        <taxon>Fungi</taxon>
        <taxon>Dikarya</taxon>
        <taxon>Ascomycota</taxon>
        <taxon>Pezizomycotina</taxon>
        <taxon>Pezizomycetes</taxon>
        <taxon>Pezizales</taxon>
        <taxon>Pyronemataceae</taxon>
        <taxon>Pyronema</taxon>
    </lineage>
</organism>
<dbReference type="AlphaFoldDB" id="U4LFJ9"/>
<evidence type="ECO:0000313" key="1">
    <source>
        <dbReference type="EMBL" id="CCX30874.1"/>
    </source>
</evidence>
<protein>
    <submittedName>
        <fullName evidence="1">Uncharacterized protein</fullName>
    </submittedName>
</protein>
<sequence>MPLSMKNVAEQLKDKEHSKTKEEKYYDLLLGYYIVMGRFIARYNIYDYPLIKVHPNGKSYTTLIPDKIESLAERGIFVHAERKAIEDKSKADLLAKFLVCFQVLWMVIETVTREL</sequence>
<name>U4LFJ9_PYROM</name>
<proteinExistence type="predicted"/>
<reference evidence="1 2" key="1">
    <citation type="journal article" date="2013" name="PLoS Genet.">
        <title>The genome and development-dependent transcriptomes of Pyronema confluens: a window into fungal evolution.</title>
        <authorList>
            <person name="Traeger S."/>
            <person name="Altegoer F."/>
            <person name="Freitag M."/>
            <person name="Gabaldon T."/>
            <person name="Kempken F."/>
            <person name="Kumar A."/>
            <person name="Marcet-Houben M."/>
            <person name="Poggeler S."/>
            <person name="Stajich J.E."/>
            <person name="Nowrousian M."/>
        </authorList>
    </citation>
    <scope>NUCLEOTIDE SEQUENCE [LARGE SCALE GENOMIC DNA]</scope>
    <source>
        <strain evidence="2">CBS 100304</strain>
        <tissue evidence="1">Vegetative mycelium</tissue>
    </source>
</reference>
<gene>
    <name evidence="1" type="ORF">PCON_09475</name>
</gene>
<dbReference type="PANTHER" id="PTHR35043">
    <property type="entry name" value="TRANSCRIPTION FACTOR DOMAIN-CONTAINING PROTEIN"/>
    <property type="match status" value="1"/>
</dbReference>